<dbReference type="NCBIfam" id="TIGR01297">
    <property type="entry name" value="CDF"/>
    <property type="match status" value="1"/>
</dbReference>
<keyword evidence="6" id="KW-0406">Ion transport</keyword>
<reference evidence="12 13" key="1">
    <citation type="submission" date="2016-10" db="EMBL/GenBank/DDBJ databases">
        <title>Marinobacter salinus sp. nov., a moderately halophilic bacterium isolated from a tidal flat environment.</title>
        <authorList>
            <person name="Park S.-J."/>
        </authorList>
    </citation>
    <scope>NUCLEOTIDE SEQUENCE [LARGE SCALE GENOMIC DNA]</scope>
    <source>
        <strain evidence="12 13">Hb8</strain>
    </source>
</reference>
<dbReference type="SUPFAM" id="SSF161111">
    <property type="entry name" value="Cation efflux protein transmembrane domain-like"/>
    <property type="match status" value="1"/>
</dbReference>
<dbReference type="Gene3D" id="3.30.70.1350">
    <property type="entry name" value="Cation efflux protein, cytoplasmic domain"/>
    <property type="match status" value="1"/>
</dbReference>
<protein>
    <submittedName>
        <fullName evidence="12">Cation-efflux pump</fullName>
    </submittedName>
</protein>
<evidence type="ECO:0000256" key="5">
    <source>
        <dbReference type="ARBA" id="ARBA00022692"/>
    </source>
</evidence>
<keyword evidence="8 9" id="KW-0472">Membrane</keyword>
<feature type="domain" description="Cation efflux protein cytoplasmic" evidence="11">
    <location>
        <begin position="224"/>
        <end position="301"/>
    </location>
</feature>
<keyword evidence="7 9" id="KW-1133">Transmembrane helix</keyword>
<keyword evidence="6" id="KW-0864">Zinc transport</keyword>
<evidence type="ECO:0000259" key="10">
    <source>
        <dbReference type="Pfam" id="PF01545"/>
    </source>
</evidence>
<dbReference type="STRING" id="1874317.BKP64_07370"/>
<evidence type="ECO:0000256" key="9">
    <source>
        <dbReference type="SAM" id="Phobius"/>
    </source>
</evidence>
<dbReference type="PANTHER" id="PTHR43840:SF15">
    <property type="entry name" value="MITOCHONDRIAL METAL TRANSPORTER 1-RELATED"/>
    <property type="match status" value="1"/>
</dbReference>
<evidence type="ECO:0000259" key="11">
    <source>
        <dbReference type="Pfam" id="PF16916"/>
    </source>
</evidence>
<dbReference type="PANTHER" id="PTHR43840">
    <property type="entry name" value="MITOCHONDRIAL METAL TRANSPORTER 1-RELATED"/>
    <property type="match status" value="1"/>
</dbReference>
<gene>
    <name evidence="12" type="ORF">BKP64_07370</name>
</gene>
<keyword evidence="3" id="KW-0813">Transport</keyword>
<evidence type="ECO:0000256" key="2">
    <source>
        <dbReference type="ARBA" id="ARBA00010212"/>
    </source>
</evidence>
<dbReference type="EMBL" id="CP017715">
    <property type="protein sequence ID" value="AOY88002.1"/>
    <property type="molecule type" value="Genomic_DNA"/>
</dbReference>
<dbReference type="InterPro" id="IPR002524">
    <property type="entry name" value="Cation_efflux"/>
</dbReference>
<evidence type="ECO:0000256" key="7">
    <source>
        <dbReference type="ARBA" id="ARBA00022989"/>
    </source>
</evidence>
<dbReference type="InterPro" id="IPR027469">
    <property type="entry name" value="Cation_efflux_TMD_sf"/>
</dbReference>
<evidence type="ECO:0000256" key="8">
    <source>
        <dbReference type="ARBA" id="ARBA00023136"/>
    </source>
</evidence>
<dbReference type="Pfam" id="PF01545">
    <property type="entry name" value="Cation_efflux"/>
    <property type="match status" value="1"/>
</dbReference>
<dbReference type="FunFam" id="1.20.1510.10:FF:000006">
    <property type="entry name" value="Divalent cation efflux transporter"/>
    <property type="match status" value="1"/>
</dbReference>
<evidence type="ECO:0000313" key="13">
    <source>
        <dbReference type="Proteomes" id="UP000177445"/>
    </source>
</evidence>
<dbReference type="Gene3D" id="1.20.1510.10">
    <property type="entry name" value="Cation efflux protein transmembrane domain"/>
    <property type="match status" value="1"/>
</dbReference>
<dbReference type="InterPro" id="IPR058533">
    <property type="entry name" value="Cation_efflux_TM"/>
</dbReference>
<dbReference type="GO" id="GO:0008324">
    <property type="term" value="F:monoatomic cation transmembrane transporter activity"/>
    <property type="evidence" value="ECO:0007669"/>
    <property type="project" value="InterPro"/>
</dbReference>
<feature type="transmembrane region" description="Helical" evidence="9">
    <location>
        <begin position="21"/>
        <end position="46"/>
    </location>
</feature>
<comment type="similarity">
    <text evidence="2">Belongs to the cation diffusion facilitator (CDF) transporter (TC 2.A.4) family. FieF subfamily.</text>
</comment>
<dbReference type="OrthoDB" id="9806522at2"/>
<keyword evidence="4" id="KW-0410">Iron transport</keyword>
<dbReference type="SUPFAM" id="SSF160240">
    <property type="entry name" value="Cation efflux protein cytoplasmic domain-like"/>
    <property type="match status" value="1"/>
</dbReference>
<organism evidence="12 13">
    <name type="scientific">Marinobacter salinus</name>
    <dbReference type="NCBI Taxonomy" id="1874317"/>
    <lineage>
        <taxon>Bacteria</taxon>
        <taxon>Pseudomonadati</taxon>
        <taxon>Pseudomonadota</taxon>
        <taxon>Gammaproteobacteria</taxon>
        <taxon>Pseudomonadales</taxon>
        <taxon>Marinobacteraceae</taxon>
        <taxon>Marinobacter</taxon>
    </lineage>
</organism>
<dbReference type="Pfam" id="PF16916">
    <property type="entry name" value="ZT_dimer"/>
    <property type="match status" value="1"/>
</dbReference>
<dbReference type="Proteomes" id="UP000177445">
    <property type="component" value="Chromosome"/>
</dbReference>
<dbReference type="RefSeq" id="WP_070967981.1">
    <property type="nucleotide sequence ID" value="NZ_CP017715.1"/>
</dbReference>
<feature type="transmembrane region" description="Helical" evidence="9">
    <location>
        <begin position="176"/>
        <end position="209"/>
    </location>
</feature>
<dbReference type="GO" id="GO:0006829">
    <property type="term" value="P:zinc ion transport"/>
    <property type="evidence" value="ECO:0007669"/>
    <property type="project" value="UniProtKB-KW"/>
</dbReference>
<evidence type="ECO:0000256" key="1">
    <source>
        <dbReference type="ARBA" id="ARBA00004141"/>
    </source>
</evidence>
<sequence>MEEPVSKAQRHRENLAMEMKAASRVTIIGMILDAVLGVIKVIGGALFHSQALLVDGIHSFSDVASDLVVLGVMRVSRQEPDEDHPYGHQRIETFGTLVLGSILIAVGAALAWENTLRLLEGKADIVPGWPVLVAAALSVLGKEWIYHYTRRVGLAIRSDLIIANAWHSRTDAFSSVVVLVSTFGAMLGFLWMDVLAAVVIALIIIHIGWKFTWDSVKELVDTGLSPEDTEMLKDIARRTDGVRNVHELRSRRMGHDILLDIHLVVRPDISVSEGHQIGMQVVGGMRDALENIRDINFHIDAENDEDHLPTSERLPSREEIRGTLARHVGELPPNTRLRLHYLKNKVHLELFFDTSASDNVLTAERIREALDNYNWFGSARVWVAEPSLQETGA</sequence>
<keyword evidence="4" id="KW-0408">Iron</keyword>
<evidence type="ECO:0000313" key="12">
    <source>
        <dbReference type="EMBL" id="AOY88002.1"/>
    </source>
</evidence>
<evidence type="ECO:0000256" key="6">
    <source>
        <dbReference type="ARBA" id="ARBA00022906"/>
    </source>
</evidence>
<dbReference type="GO" id="GO:0016020">
    <property type="term" value="C:membrane"/>
    <property type="evidence" value="ECO:0007669"/>
    <property type="project" value="UniProtKB-SubCell"/>
</dbReference>
<dbReference type="InterPro" id="IPR036837">
    <property type="entry name" value="Cation_efflux_CTD_sf"/>
</dbReference>
<keyword evidence="6" id="KW-0862">Zinc</keyword>
<evidence type="ECO:0000256" key="4">
    <source>
        <dbReference type="ARBA" id="ARBA00022496"/>
    </source>
</evidence>
<keyword evidence="13" id="KW-1185">Reference proteome</keyword>
<name>A0A1D9GK36_9GAMM</name>
<dbReference type="AlphaFoldDB" id="A0A1D9GK36"/>
<comment type="subcellular location">
    <subcellularLocation>
        <location evidence="1">Membrane</location>
        <topology evidence="1">Multi-pass membrane protein</topology>
    </subcellularLocation>
</comment>
<accession>A0A1D9GK36</accession>
<feature type="transmembrane region" description="Helical" evidence="9">
    <location>
        <begin position="94"/>
        <end position="112"/>
    </location>
</feature>
<dbReference type="InterPro" id="IPR050291">
    <property type="entry name" value="CDF_Transporter"/>
</dbReference>
<evidence type="ECO:0000256" key="3">
    <source>
        <dbReference type="ARBA" id="ARBA00022448"/>
    </source>
</evidence>
<dbReference type="InterPro" id="IPR027470">
    <property type="entry name" value="Cation_efflux_CTD"/>
</dbReference>
<dbReference type="GO" id="GO:0006826">
    <property type="term" value="P:iron ion transport"/>
    <property type="evidence" value="ECO:0007669"/>
    <property type="project" value="UniProtKB-KW"/>
</dbReference>
<feature type="domain" description="Cation efflux protein transmembrane" evidence="10">
    <location>
        <begin position="27"/>
        <end position="220"/>
    </location>
</feature>
<keyword evidence="5 9" id="KW-0812">Transmembrane</keyword>
<dbReference type="KEGG" id="msq:BKP64_07370"/>
<proteinExistence type="inferred from homology"/>